<keyword evidence="3" id="KW-0677">Repeat</keyword>
<dbReference type="Gene3D" id="2.120.10.30">
    <property type="entry name" value="TolB, C-terminal domain"/>
    <property type="match status" value="2"/>
</dbReference>
<protein>
    <submittedName>
        <fullName evidence="11">YIP1 family protein</fullName>
    </submittedName>
</protein>
<dbReference type="InterPro" id="IPR001258">
    <property type="entry name" value="NHL_repeat"/>
</dbReference>
<feature type="transmembrane region" description="Helical" evidence="7">
    <location>
        <begin position="556"/>
        <end position="574"/>
    </location>
</feature>
<feature type="transmembrane region" description="Helical" evidence="7">
    <location>
        <begin position="586"/>
        <end position="606"/>
    </location>
</feature>
<evidence type="ECO:0000313" key="12">
    <source>
        <dbReference type="Proteomes" id="UP000632125"/>
    </source>
</evidence>
<feature type="signal peptide" evidence="8">
    <location>
        <begin position="1"/>
        <end position="33"/>
    </location>
</feature>
<evidence type="ECO:0000256" key="5">
    <source>
        <dbReference type="ARBA" id="ARBA00023136"/>
    </source>
</evidence>
<dbReference type="PANTHER" id="PTHR24104">
    <property type="entry name" value="E3 UBIQUITIN-PROTEIN LIGASE NHLRC1-RELATED"/>
    <property type="match status" value="1"/>
</dbReference>
<dbReference type="PROSITE" id="PS51125">
    <property type="entry name" value="NHL"/>
    <property type="match status" value="1"/>
</dbReference>
<feature type="repeat" description="NHL" evidence="6">
    <location>
        <begin position="109"/>
        <end position="149"/>
    </location>
</feature>
<proteinExistence type="predicted"/>
<dbReference type="AlphaFoldDB" id="A0A927H824"/>
<dbReference type="Pfam" id="PF04893">
    <property type="entry name" value="Yip1"/>
    <property type="match status" value="1"/>
</dbReference>
<dbReference type="SUPFAM" id="SSF48452">
    <property type="entry name" value="TPR-like"/>
    <property type="match status" value="1"/>
</dbReference>
<evidence type="ECO:0000256" key="6">
    <source>
        <dbReference type="PROSITE-ProRule" id="PRU00504"/>
    </source>
</evidence>
<dbReference type="InterPro" id="IPR011990">
    <property type="entry name" value="TPR-like_helical_dom_sf"/>
</dbReference>
<evidence type="ECO:0000256" key="3">
    <source>
        <dbReference type="ARBA" id="ARBA00022737"/>
    </source>
</evidence>
<dbReference type="InterPro" id="IPR050952">
    <property type="entry name" value="TRIM-NHL_E3_ligases"/>
</dbReference>
<dbReference type="SUPFAM" id="SSF101898">
    <property type="entry name" value="NHL repeat"/>
    <property type="match status" value="1"/>
</dbReference>
<keyword evidence="12" id="KW-1185">Reference proteome</keyword>
<dbReference type="Pfam" id="PF08450">
    <property type="entry name" value="SGL"/>
    <property type="match status" value="1"/>
</dbReference>
<feature type="transmembrane region" description="Helical" evidence="7">
    <location>
        <begin position="653"/>
        <end position="674"/>
    </location>
</feature>
<evidence type="ECO:0000256" key="8">
    <source>
        <dbReference type="SAM" id="SignalP"/>
    </source>
</evidence>
<dbReference type="InterPro" id="IPR006977">
    <property type="entry name" value="Yip1_dom"/>
</dbReference>
<evidence type="ECO:0000256" key="4">
    <source>
        <dbReference type="ARBA" id="ARBA00022989"/>
    </source>
</evidence>
<comment type="subcellular location">
    <subcellularLocation>
        <location evidence="1">Membrane</location>
        <topology evidence="1">Multi-pass membrane protein</topology>
    </subcellularLocation>
</comment>
<accession>A0A927H824</accession>
<dbReference type="GO" id="GO:0016020">
    <property type="term" value="C:membrane"/>
    <property type="evidence" value="ECO:0007669"/>
    <property type="project" value="UniProtKB-SubCell"/>
</dbReference>
<evidence type="ECO:0000259" key="10">
    <source>
        <dbReference type="Pfam" id="PF08450"/>
    </source>
</evidence>
<dbReference type="GO" id="GO:0008270">
    <property type="term" value="F:zinc ion binding"/>
    <property type="evidence" value="ECO:0007669"/>
    <property type="project" value="UniProtKB-KW"/>
</dbReference>
<evidence type="ECO:0000313" key="11">
    <source>
        <dbReference type="EMBL" id="MBD2870184.1"/>
    </source>
</evidence>
<gene>
    <name evidence="11" type="ORF">IDH41_16485</name>
</gene>
<feature type="domain" description="Yip1" evidence="9">
    <location>
        <begin position="495"/>
        <end position="665"/>
    </location>
</feature>
<keyword evidence="2 7" id="KW-0812">Transmembrane</keyword>
<feature type="chain" id="PRO_5037528078" evidence="8">
    <location>
        <begin position="34"/>
        <end position="695"/>
    </location>
</feature>
<sequence>MGKGRLTLKRFVKAWRLFPLIALLAFASVPASAAPYDGYNYSWRGEAEPAPVPYLPGKQIGGDLLPSGPFSSPEDLFIAPDNRIYVADTGNNRIVRMDEDAEETLVIDSFVNNGKEDAFASPQGVFVDKNGRLFVADTGNKRIVELTEDGEFVRAIGAPESDVLGDSFVYEPIKLVLDSAGRMYVVGKGVFNGIMQFDSGGSFTGFMGVNNVRYSAADLFWKRVMTREQRSKMVLFIPVEFNNVDIDGEGFVYATTNEAFSNAPVKRLNPSGTDVLKRTGYHPPKGDVVFRLNGTRPGTSAIVSVALDRNGIYSILDHTRGRIFTYDREGKLMYVYGLLGEQLGTFKTPADIDMLGDKMVVLDKGLNRLVMFEPTRYGQVIRDAVFYNDTGEEEKSVAKWREALRLNSNLEIAYLGIGKAELRQGNNYAAMKHFELGMHREYYSRAFERYRKDFMWEHFGKIAGGAIGAVLLLAAARLLAGRKATTEPGALGMAWYTMFHPFKGFWELKFEKKGKIWFALLLLLLLSLLYVLKRQFTGFIFNPNVDADSVNLLDEVKFIVLPFLLWCVANWSLTTLMDGEGKFKEIVTAAAYALLPVILMQIPLILLSNVITLQEGSFYRLLESAGFAWFFALLFVGMLTVHQYTVGKTIATMLLTLLVMGIVIFLGLLFFSLAQQMLSFLATIYKEAMFRIGEG</sequence>
<feature type="transmembrane region" description="Helical" evidence="7">
    <location>
        <begin position="459"/>
        <end position="480"/>
    </location>
</feature>
<evidence type="ECO:0000256" key="2">
    <source>
        <dbReference type="ARBA" id="ARBA00022692"/>
    </source>
</evidence>
<dbReference type="EMBL" id="JACXIY010000018">
    <property type="protein sequence ID" value="MBD2870184.1"/>
    <property type="molecule type" value="Genomic_DNA"/>
</dbReference>
<name>A0A927H824_9BACL</name>
<dbReference type="InterPro" id="IPR013658">
    <property type="entry name" value="SGL"/>
</dbReference>
<dbReference type="PANTHER" id="PTHR24104:SF25">
    <property type="entry name" value="PROTEIN LIN-41"/>
    <property type="match status" value="1"/>
</dbReference>
<evidence type="ECO:0000256" key="7">
    <source>
        <dbReference type="SAM" id="Phobius"/>
    </source>
</evidence>
<organism evidence="11 12">
    <name type="scientific">Paenibacillus arenilitoris</name>
    <dbReference type="NCBI Taxonomy" id="2772299"/>
    <lineage>
        <taxon>Bacteria</taxon>
        <taxon>Bacillati</taxon>
        <taxon>Bacillota</taxon>
        <taxon>Bacilli</taxon>
        <taxon>Bacillales</taxon>
        <taxon>Paenibacillaceae</taxon>
        <taxon>Paenibacillus</taxon>
    </lineage>
</organism>
<dbReference type="Proteomes" id="UP000632125">
    <property type="component" value="Unassembled WGS sequence"/>
</dbReference>
<feature type="domain" description="SMP-30/Gluconolactonase/LRE-like region" evidence="10">
    <location>
        <begin position="80"/>
        <end position="161"/>
    </location>
</feature>
<keyword evidence="4 7" id="KW-1133">Transmembrane helix</keyword>
<dbReference type="CDD" id="cd05819">
    <property type="entry name" value="NHL"/>
    <property type="match status" value="1"/>
</dbReference>
<feature type="transmembrane region" description="Helical" evidence="7">
    <location>
        <begin position="516"/>
        <end position="536"/>
    </location>
</feature>
<comment type="caution">
    <text evidence="11">The sequence shown here is derived from an EMBL/GenBank/DDBJ whole genome shotgun (WGS) entry which is preliminary data.</text>
</comment>
<evidence type="ECO:0000259" key="9">
    <source>
        <dbReference type="Pfam" id="PF04893"/>
    </source>
</evidence>
<dbReference type="InterPro" id="IPR011042">
    <property type="entry name" value="6-blade_b-propeller_TolB-like"/>
</dbReference>
<feature type="transmembrane region" description="Helical" evidence="7">
    <location>
        <begin position="618"/>
        <end position="641"/>
    </location>
</feature>
<keyword evidence="8" id="KW-0732">Signal</keyword>
<reference evidence="11" key="1">
    <citation type="submission" date="2020-09" db="EMBL/GenBank/DDBJ databases">
        <title>A novel bacterium of genus Paenibacillus, isolated from South China Sea.</title>
        <authorList>
            <person name="Huang H."/>
            <person name="Mo K."/>
            <person name="Hu Y."/>
        </authorList>
    </citation>
    <scope>NUCLEOTIDE SEQUENCE</scope>
    <source>
        <strain evidence="11">IB182493</strain>
    </source>
</reference>
<keyword evidence="5 7" id="KW-0472">Membrane</keyword>
<evidence type="ECO:0000256" key="1">
    <source>
        <dbReference type="ARBA" id="ARBA00004141"/>
    </source>
</evidence>